<proteinExistence type="predicted"/>
<dbReference type="RefSeq" id="XP_062774722.1">
    <property type="nucleotide sequence ID" value="XM_062918671.1"/>
</dbReference>
<keyword evidence="2" id="KW-1185">Reference proteome</keyword>
<organism evidence="1 2">
    <name type="scientific">Colletotrichum destructivum</name>
    <dbReference type="NCBI Taxonomy" id="34406"/>
    <lineage>
        <taxon>Eukaryota</taxon>
        <taxon>Fungi</taxon>
        <taxon>Dikarya</taxon>
        <taxon>Ascomycota</taxon>
        <taxon>Pezizomycotina</taxon>
        <taxon>Sordariomycetes</taxon>
        <taxon>Hypocreomycetidae</taxon>
        <taxon>Glomerellales</taxon>
        <taxon>Glomerellaceae</taxon>
        <taxon>Colletotrichum</taxon>
        <taxon>Colletotrichum destructivum species complex</taxon>
    </lineage>
</organism>
<protein>
    <submittedName>
        <fullName evidence="1">Uncharacterized protein</fullName>
    </submittedName>
</protein>
<dbReference type="AlphaFoldDB" id="A0AAX4I3C2"/>
<dbReference type="KEGG" id="cdet:87939015"/>
<name>A0AAX4I3C2_9PEZI</name>
<evidence type="ECO:0000313" key="1">
    <source>
        <dbReference type="EMBL" id="WQF77498.1"/>
    </source>
</evidence>
<reference evidence="2" key="1">
    <citation type="journal article" date="2023" name="bioRxiv">
        <title>Complete genome of the Medicago anthracnose fungus, Colletotrichum destructivum, reveals a mini-chromosome-like region within a core chromosome.</title>
        <authorList>
            <person name="Lapalu N."/>
            <person name="Simon A."/>
            <person name="Lu A."/>
            <person name="Plaumann P.-L."/>
            <person name="Amselem J."/>
            <person name="Pigne S."/>
            <person name="Auger A."/>
            <person name="Koch C."/>
            <person name="Dallery J.-F."/>
            <person name="O'Connell R.J."/>
        </authorList>
    </citation>
    <scope>NUCLEOTIDE SEQUENCE [LARGE SCALE GENOMIC DNA]</scope>
    <source>
        <strain evidence="2">CBS 520.97</strain>
    </source>
</reference>
<dbReference type="EMBL" id="CP137306">
    <property type="protein sequence ID" value="WQF77498.1"/>
    <property type="molecule type" value="Genomic_DNA"/>
</dbReference>
<accession>A0AAX4I3C2</accession>
<dbReference type="GeneID" id="87939015"/>
<sequence>MDEHWRKKSISRQLSDGKRLVVWTWVALVPSLKKQPRLSILRVVGRCQRKISFSADRTGDQSVPPRTVVPPVQTKLRETLYQMSHNSLQNPIHGRVTRTGIRHKYETNEPITTPGRLYKRIRSPPRLPRSHLLGPFSKVAFPAGLSWIGWADQRF</sequence>
<dbReference type="Proteomes" id="UP001322277">
    <property type="component" value="Chromosome 2"/>
</dbReference>
<gene>
    <name evidence="1" type="ORF">CDEST_02512</name>
</gene>
<evidence type="ECO:0000313" key="2">
    <source>
        <dbReference type="Proteomes" id="UP001322277"/>
    </source>
</evidence>